<dbReference type="AlphaFoldDB" id="K8NZ73"/>
<dbReference type="Gene3D" id="1.10.443.10">
    <property type="entry name" value="Intergrase catalytic core"/>
    <property type="match status" value="1"/>
</dbReference>
<dbReference type="Proteomes" id="UP000001096">
    <property type="component" value="Unassembled WGS sequence"/>
</dbReference>
<dbReference type="InterPro" id="IPR011010">
    <property type="entry name" value="DNA_brk_join_enz"/>
</dbReference>
<sequence length="569" mass="64828">MTRTRTAPKDAHLPLIGYREIEAGKIELARAIFAVAEDEGRSAMQVLDRLNRFKLADEPLPYLAVREDAAEDGSCRRVIVVRHNLAHARVEESTELDAGDLTTEDLKDPEKRPPAANLELEEYAEDRRFRRQVMDAPRDIRISTVVLKYLKLRDPANMSPGAKELREYEARRHGETSPWTGFVNATNFGTQLIGFLKNMTVGQITATLGQNYKDHLQGKPRMRGGTDEEGRTIELPKDSTVDAHLSLLNVALGWFVREYRAAVRVEFDKPVVERGDPICLTWEEVRRAIMFCLGYVWDGAGYATESVFRDGKWQVVLVRRPLAEYEMYLPVVRFLLIYFLTGTRFKAILKLGWVPLNFRGWIDLDRGWIYRNGRKSKRHAAKPKEQSQLLPVVRMLFANWFAHDERSRIADKWAIRPSRRRKRARGTEDVEEKGFFVVHDGSGNPVPLKRMQELITEVFAKVGIDATGHKLKGGGVTTYHDAGFSLAQISFWFGTTERVLDTRYRKLKQAEATFGIRPAPPDPARITLSQLLDPHRRLGPVPRSAPQPEAVIDLLAVKAGARRACRARR</sequence>
<name>K8NZ73_9BRAD</name>
<organism evidence="3 4">
    <name type="scientific">Afipia broomeae ATCC 49717</name>
    <dbReference type="NCBI Taxonomy" id="883078"/>
    <lineage>
        <taxon>Bacteria</taxon>
        <taxon>Pseudomonadati</taxon>
        <taxon>Pseudomonadota</taxon>
        <taxon>Alphaproteobacteria</taxon>
        <taxon>Hyphomicrobiales</taxon>
        <taxon>Nitrobacteraceae</taxon>
        <taxon>Afipia</taxon>
    </lineage>
</organism>
<keyword evidence="1" id="KW-0233">DNA recombination</keyword>
<keyword evidence="4" id="KW-1185">Reference proteome</keyword>
<feature type="region of interest" description="Disordered" evidence="2">
    <location>
        <begin position="96"/>
        <end position="116"/>
    </location>
</feature>
<reference evidence="3 4" key="1">
    <citation type="submission" date="2012-04" db="EMBL/GenBank/DDBJ databases">
        <title>The Genome Sequence of Afipia broomeae ATCC 49717.</title>
        <authorList>
            <consortium name="The Broad Institute Genome Sequencing Platform"/>
            <person name="Earl A."/>
            <person name="Ward D."/>
            <person name="Feldgarden M."/>
            <person name="Gevers D."/>
            <person name="Huys G."/>
            <person name="Walker B."/>
            <person name="Young S.K."/>
            <person name="Zeng Q."/>
            <person name="Gargeya S."/>
            <person name="Fitzgerald M."/>
            <person name="Haas B."/>
            <person name="Abouelleil A."/>
            <person name="Alvarado L."/>
            <person name="Arachchi H.M."/>
            <person name="Berlin A."/>
            <person name="Chapman S.B."/>
            <person name="Goldberg J."/>
            <person name="Griggs A."/>
            <person name="Gujja S."/>
            <person name="Hansen M."/>
            <person name="Howarth C."/>
            <person name="Imamovic A."/>
            <person name="Larimer J."/>
            <person name="McCowen C."/>
            <person name="Montmayeur A."/>
            <person name="Murphy C."/>
            <person name="Neiman D."/>
            <person name="Pearson M."/>
            <person name="Priest M."/>
            <person name="Roberts A."/>
            <person name="Saif S."/>
            <person name="Shea T."/>
            <person name="Sisk P."/>
            <person name="Sykes S."/>
            <person name="Wortman J."/>
            <person name="Nusbaum C."/>
            <person name="Birren B."/>
        </authorList>
    </citation>
    <scope>NUCLEOTIDE SEQUENCE [LARGE SCALE GENOMIC DNA]</scope>
    <source>
        <strain evidence="3 4">ATCC 49717</strain>
    </source>
</reference>
<dbReference type="RefSeq" id="WP_006023122.1">
    <property type="nucleotide sequence ID" value="NZ_KB375284.1"/>
</dbReference>
<dbReference type="eggNOG" id="COG0582">
    <property type="taxonomic scope" value="Bacteria"/>
</dbReference>
<dbReference type="SUPFAM" id="SSF56349">
    <property type="entry name" value="DNA breaking-rejoining enzymes"/>
    <property type="match status" value="1"/>
</dbReference>
<comment type="caution">
    <text evidence="3">The sequence shown here is derived from an EMBL/GenBank/DDBJ whole genome shotgun (WGS) entry which is preliminary data.</text>
</comment>
<dbReference type="EMBL" id="AGWX01000005">
    <property type="protein sequence ID" value="EKS34511.1"/>
    <property type="molecule type" value="Genomic_DNA"/>
</dbReference>
<dbReference type="HOGENOM" id="CLU_478710_0_0_5"/>
<feature type="compositionally biased region" description="Basic and acidic residues" evidence="2">
    <location>
        <begin position="104"/>
        <end position="113"/>
    </location>
</feature>
<dbReference type="PATRIC" id="fig|883078.3.peg.4565"/>
<proteinExistence type="predicted"/>
<dbReference type="GO" id="GO:0006310">
    <property type="term" value="P:DNA recombination"/>
    <property type="evidence" value="ECO:0007669"/>
    <property type="project" value="UniProtKB-KW"/>
</dbReference>
<dbReference type="GO" id="GO:0003677">
    <property type="term" value="F:DNA binding"/>
    <property type="evidence" value="ECO:0007669"/>
    <property type="project" value="InterPro"/>
</dbReference>
<gene>
    <name evidence="3" type="ORF">HMPREF9695_04421</name>
</gene>
<accession>K8NZ73</accession>
<evidence type="ECO:0000313" key="3">
    <source>
        <dbReference type="EMBL" id="EKS34511.1"/>
    </source>
</evidence>
<evidence type="ECO:0000313" key="4">
    <source>
        <dbReference type="Proteomes" id="UP000001096"/>
    </source>
</evidence>
<protein>
    <submittedName>
        <fullName evidence="3">Uncharacterized protein</fullName>
    </submittedName>
</protein>
<dbReference type="InterPro" id="IPR013762">
    <property type="entry name" value="Integrase-like_cat_sf"/>
</dbReference>
<evidence type="ECO:0000256" key="1">
    <source>
        <dbReference type="ARBA" id="ARBA00023172"/>
    </source>
</evidence>
<evidence type="ECO:0000256" key="2">
    <source>
        <dbReference type="SAM" id="MobiDB-lite"/>
    </source>
</evidence>
<dbReference type="GO" id="GO:0015074">
    <property type="term" value="P:DNA integration"/>
    <property type="evidence" value="ECO:0007669"/>
    <property type="project" value="InterPro"/>
</dbReference>